<proteinExistence type="predicted"/>
<gene>
    <name evidence="1" type="ORF">BBI00_16670</name>
</gene>
<dbReference type="AlphaFoldDB" id="A0A1B8ZIH1"/>
<comment type="caution">
    <text evidence="1">The sequence shown here is derived from an EMBL/GenBank/DDBJ whole genome shotgun (WGS) entry which is preliminary data.</text>
</comment>
<dbReference type="RefSeq" id="WP_065400007.1">
    <property type="nucleotide sequence ID" value="NZ_MAYG01000012.1"/>
</dbReference>
<evidence type="ECO:0008006" key="3">
    <source>
        <dbReference type="Google" id="ProtNLM"/>
    </source>
</evidence>
<organism evidence="1 2">
    <name type="scientific">Chryseobacterium arthrosphaerae</name>
    <dbReference type="NCBI Taxonomy" id="651561"/>
    <lineage>
        <taxon>Bacteria</taxon>
        <taxon>Pseudomonadati</taxon>
        <taxon>Bacteroidota</taxon>
        <taxon>Flavobacteriia</taxon>
        <taxon>Flavobacteriales</taxon>
        <taxon>Weeksellaceae</taxon>
        <taxon>Chryseobacterium group</taxon>
        <taxon>Chryseobacterium</taxon>
    </lineage>
</organism>
<dbReference type="STRING" id="651561.BBI00_16670"/>
<dbReference type="OrthoDB" id="2086912at2"/>
<reference evidence="2" key="1">
    <citation type="submission" date="2016-07" db="EMBL/GenBank/DDBJ databases">
        <authorList>
            <person name="Florea S."/>
            <person name="Webb J.S."/>
            <person name="Jaromczyk J."/>
            <person name="Schardl C.L."/>
        </authorList>
    </citation>
    <scope>NUCLEOTIDE SEQUENCE [LARGE SCALE GENOMIC DNA]</scope>
    <source>
        <strain evidence="2">CC-VM-7</strain>
    </source>
</reference>
<dbReference type="EMBL" id="MAYG01000012">
    <property type="protein sequence ID" value="OCA71354.1"/>
    <property type="molecule type" value="Genomic_DNA"/>
</dbReference>
<accession>A0A1B8ZIH1</accession>
<name>A0A1B8ZIH1_9FLAO</name>
<protein>
    <recommendedName>
        <fullName evidence="3">LTD domain-containing protein</fullName>
    </recommendedName>
</protein>
<dbReference type="Proteomes" id="UP000093432">
    <property type="component" value="Unassembled WGS sequence"/>
</dbReference>
<evidence type="ECO:0000313" key="1">
    <source>
        <dbReference type="EMBL" id="OCA71354.1"/>
    </source>
</evidence>
<sequence length="125" mass="14199">MSLEITLIENGSTPNTEKIWLQATSNINTKGYAIVDRTFDADGNISNEFRHIYILPSIDLKKDENLIIYIGSGKNEKRKFSDTKKDYYACYWGSEHCILNDKGGDTITLIQYDVITSKKALAIKK</sequence>
<evidence type="ECO:0000313" key="2">
    <source>
        <dbReference type="Proteomes" id="UP000093432"/>
    </source>
</evidence>